<reference evidence="5" key="1">
    <citation type="submission" date="2022-01" db="EMBL/GenBank/DDBJ databases">
        <title>Corynebacterium sp. nov isolated from isolated from the feces of the greater white-fronted geese (Anser albifrons) at Poyang Lake, PR China.</title>
        <authorList>
            <person name="Liu Q."/>
        </authorList>
    </citation>
    <scope>NUCLEOTIDE SEQUENCE</scope>
    <source>
        <strain evidence="5">JCM 32435</strain>
    </source>
</reference>
<accession>A0A9X1QR38</accession>
<name>A0A9X1QR38_9CORY</name>
<keyword evidence="3" id="KW-0804">Transcription</keyword>
<evidence type="ECO:0000256" key="1">
    <source>
        <dbReference type="ARBA" id="ARBA00023015"/>
    </source>
</evidence>
<dbReference type="PROSITE" id="PS50949">
    <property type="entry name" value="HTH_GNTR"/>
    <property type="match status" value="1"/>
</dbReference>
<dbReference type="InterPro" id="IPR011711">
    <property type="entry name" value="GntR_C"/>
</dbReference>
<dbReference type="GO" id="GO:0003677">
    <property type="term" value="F:DNA binding"/>
    <property type="evidence" value="ECO:0007669"/>
    <property type="project" value="UniProtKB-KW"/>
</dbReference>
<dbReference type="SMART" id="SM00345">
    <property type="entry name" value="HTH_GNTR"/>
    <property type="match status" value="1"/>
</dbReference>
<proteinExistence type="predicted"/>
<evidence type="ECO:0000259" key="4">
    <source>
        <dbReference type="PROSITE" id="PS50949"/>
    </source>
</evidence>
<dbReference type="SUPFAM" id="SSF46785">
    <property type="entry name" value="Winged helix' DNA-binding domain"/>
    <property type="match status" value="1"/>
</dbReference>
<evidence type="ECO:0000313" key="6">
    <source>
        <dbReference type="Proteomes" id="UP001139336"/>
    </source>
</evidence>
<gene>
    <name evidence="5" type="ORF">L1O03_10460</name>
</gene>
<dbReference type="SMART" id="SM00895">
    <property type="entry name" value="FCD"/>
    <property type="match status" value="1"/>
</dbReference>
<dbReference type="PANTHER" id="PTHR43537">
    <property type="entry name" value="TRANSCRIPTIONAL REGULATOR, GNTR FAMILY"/>
    <property type="match status" value="1"/>
</dbReference>
<dbReference type="Pfam" id="PF00392">
    <property type="entry name" value="GntR"/>
    <property type="match status" value="1"/>
</dbReference>
<dbReference type="InterPro" id="IPR036390">
    <property type="entry name" value="WH_DNA-bd_sf"/>
</dbReference>
<dbReference type="GO" id="GO:0003700">
    <property type="term" value="F:DNA-binding transcription factor activity"/>
    <property type="evidence" value="ECO:0007669"/>
    <property type="project" value="InterPro"/>
</dbReference>
<dbReference type="Pfam" id="PF07729">
    <property type="entry name" value="FCD"/>
    <property type="match status" value="1"/>
</dbReference>
<dbReference type="InterPro" id="IPR036388">
    <property type="entry name" value="WH-like_DNA-bd_sf"/>
</dbReference>
<dbReference type="PRINTS" id="PR00035">
    <property type="entry name" value="HTHGNTR"/>
</dbReference>
<sequence length="236" mass="26006">MRTPDFPTGLKRTEATMAAIKELIISQHLRPGDPLPTESSLCDQVGVSRSSVREAIRKLEALRIVSVEHGRGTFVGSLSMEPLVQTLAFRAILHAEGDFSALRDVIEVRRYLDLGCAEQVLSSLAGTEQPELQACVERMREHARAGEPFPDEDIAFHLGLMAPTPNEVIKQLIHSLWMVHQAVVPELGLEITPHLEETAEAHQAILDAALAGDVEAYRQAVSAHYEPLEAIVQDRL</sequence>
<dbReference type="CDD" id="cd07377">
    <property type="entry name" value="WHTH_GntR"/>
    <property type="match status" value="1"/>
</dbReference>
<evidence type="ECO:0000256" key="3">
    <source>
        <dbReference type="ARBA" id="ARBA00023163"/>
    </source>
</evidence>
<dbReference type="InterPro" id="IPR008920">
    <property type="entry name" value="TF_FadR/GntR_C"/>
</dbReference>
<dbReference type="InterPro" id="IPR000524">
    <property type="entry name" value="Tscrpt_reg_HTH_GntR"/>
</dbReference>
<protein>
    <submittedName>
        <fullName evidence="5">FadR family transcriptional regulator</fullName>
    </submittedName>
</protein>
<organism evidence="5 6">
    <name type="scientific">Corynebacterium uropygiale</name>
    <dbReference type="NCBI Taxonomy" id="1775911"/>
    <lineage>
        <taxon>Bacteria</taxon>
        <taxon>Bacillati</taxon>
        <taxon>Actinomycetota</taxon>
        <taxon>Actinomycetes</taxon>
        <taxon>Mycobacteriales</taxon>
        <taxon>Corynebacteriaceae</taxon>
        <taxon>Corynebacterium</taxon>
    </lineage>
</organism>
<dbReference type="PANTHER" id="PTHR43537:SF5">
    <property type="entry name" value="UXU OPERON TRANSCRIPTIONAL REGULATOR"/>
    <property type="match status" value="1"/>
</dbReference>
<dbReference type="RefSeq" id="WP_236119794.1">
    <property type="nucleotide sequence ID" value="NZ_JAKGSI010000006.1"/>
</dbReference>
<dbReference type="EMBL" id="JAKGSI010000006">
    <property type="protein sequence ID" value="MCF4007586.1"/>
    <property type="molecule type" value="Genomic_DNA"/>
</dbReference>
<keyword evidence="6" id="KW-1185">Reference proteome</keyword>
<comment type="caution">
    <text evidence="5">The sequence shown here is derived from an EMBL/GenBank/DDBJ whole genome shotgun (WGS) entry which is preliminary data.</text>
</comment>
<dbReference type="SUPFAM" id="SSF48008">
    <property type="entry name" value="GntR ligand-binding domain-like"/>
    <property type="match status" value="1"/>
</dbReference>
<dbReference type="Gene3D" id="1.10.10.10">
    <property type="entry name" value="Winged helix-like DNA-binding domain superfamily/Winged helix DNA-binding domain"/>
    <property type="match status" value="1"/>
</dbReference>
<dbReference type="Proteomes" id="UP001139336">
    <property type="component" value="Unassembled WGS sequence"/>
</dbReference>
<feature type="domain" description="HTH gntR-type" evidence="4">
    <location>
        <begin position="10"/>
        <end position="78"/>
    </location>
</feature>
<keyword evidence="1" id="KW-0805">Transcription regulation</keyword>
<keyword evidence="2" id="KW-0238">DNA-binding</keyword>
<dbReference type="AlphaFoldDB" id="A0A9X1QR38"/>
<evidence type="ECO:0000313" key="5">
    <source>
        <dbReference type="EMBL" id="MCF4007586.1"/>
    </source>
</evidence>
<evidence type="ECO:0000256" key="2">
    <source>
        <dbReference type="ARBA" id="ARBA00023125"/>
    </source>
</evidence>
<dbReference type="Gene3D" id="1.20.120.530">
    <property type="entry name" value="GntR ligand-binding domain-like"/>
    <property type="match status" value="1"/>
</dbReference>